<keyword evidence="2" id="KW-1133">Transmembrane helix</keyword>
<dbReference type="AlphaFoldDB" id="A0A239Z937"/>
<evidence type="ECO:0000256" key="2">
    <source>
        <dbReference type="SAM" id="Phobius"/>
    </source>
</evidence>
<dbReference type="PANTHER" id="PTHR30487">
    <property type="entry name" value="TYPE 4 PREPILIN-LIKE PROTEINS LEADER PEPTIDE-PROCESSING ENZYME"/>
    <property type="match status" value="1"/>
</dbReference>
<organism evidence="4 5">
    <name type="scientific">Veillonella rodentium</name>
    <dbReference type="NCBI Taxonomy" id="248315"/>
    <lineage>
        <taxon>Bacteria</taxon>
        <taxon>Bacillati</taxon>
        <taxon>Bacillota</taxon>
        <taxon>Negativicutes</taxon>
        <taxon>Veillonellales</taxon>
        <taxon>Veillonellaceae</taxon>
        <taxon>Veillonella</taxon>
    </lineage>
</organism>
<name>A0A239Z937_9FIRM</name>
<protein>
    <submittedName>
        <fullName evidence="4">Leader peptidase pppA</fullName>
    </submittedName>
</protein>
<dbReference type="KEGG" id="vrm:44547418_01097"/>
<evidence type="ECO:0000256" key="1">
    <source>
        <dbReference type="ARBA" id="ARBA00005801"/>
    </source>
</evidence>
<dbReference type="Proteomes" id="UP000214973">
    <property type="component" value="Chromosome 1"/>
</dbReference>
<dbReference type="GO" id="GO:0004190">
    <property type="term" value="F:aspartic-type endopeptidase activity"/>
    <property type="evidence" value="ECO:0007669"/>
    <property type="project" value="InterPro"/>
</dbReference>
<reference evidence="4 5" key="1">
    <citation type="submission" date="2017-06" db="EMBL/GenBank/DDBJ databases">
        <authorList>
            <consortium name="Pathogen Informatics"/>
        </authorList>
    </citation>
    <scope>NUCLEOTIDE SEQUENCE [LARGE SCALE GENOMIC DNA]</scope>
    <source>
        <strain evidence="4 5">NCTC12018</strain>
    </source>
</reference>
<feature type="transmembrane region" description="Helical" evidence="2">
    <location>
        <begin position="7"/>
        <end position="23"/>
    </location>
</feature>
<evidence type="ECO:0000313" key="4">
    <source>
        <dbReference type="EMBL" id="SNV67158.1"/>
    </source>
</evidence>
<evidence type="ECO:0000313" key="5">
    <source>
        <dbReference type="Proteomes" id="UP000214973"/>
    </source>
</evidence>
<evidence type="ECO:0000259" key="3">
    <source>
        <dbReference type="Pfam" id="PF01478"/>
    </source>
</evidence>
<dbReference type="Pfam" id="PF01478">
    <property type="entry name" value="Peptidase_A24"/>
    <property type="match status" value="1"/>
</dbReference>
<feature type="transmembrane region" description="Helical" evidence="2">
    <location>
        <begin position="111"/>
        <end position="131"/>
    </location>
</feature>
<dbReference type="GO" id="GO:0006465">
    <property type="term" value="P:signal peptide processing"/>
    <property type="evidence" value="ECO:0007669"/>
    <property type="project" value="TreeGrafter"/>
</dbReference>
<feature type="transmembrane region" description="Helical" evidence="2">
    <location>
        <begin position="151"/>
        <end position="173"/>
    </location>
</feature>
<dbReference type="Gene3D" id="1.20.120.1220">
    <property type="match status" value="1"/>
</dbReference>
<feature type="transmembrane region" description="Helical" evidence="2">
    <location>
        <begin position="80"/>
        <end position="99"/>
    </location>
</feature>
<feature type="transmembrane region" description="Helical" evidence="2">
    <location>
        <begin position="29"/>
        <end position="47"/>
    </location>
</feature>
<keyword evidence="5" id="KW-1185">Reference proteome</keyword>
<feature type="domain" description="Prepilin type IV endopeptidase peptidase" evidence="3">
    <location>
        <begin position="38"/>
        <end position="140"/>
    </location>
</feature>
<dbReference type="GO" id="GO:0005886">
    <property type="term" value="C:plasma membrane"/>
    <property type="evidence" value="ECO:0007669"/>
    <property type="project" value="TreeGrafter"/>
</dbReference>
<proteinExistence type="inferred from homology"/>
<dbReference type="PANTHER" id="PTHR30487:SF0">
    <property type="entry name" value="PREPILIN LEADER PEPTIDASE_N-METHYLTRANSFERASE-RELATED"/>
    <property type="match status" value="1"/>
</dbReference>
<dbReference type="InterPro" id="IPR050882">
    <property type="entry name" value="Prepilin_peptidase/N-MTase"/>
</dbReference>
<accession>A0A239Z937</accession>
<keyword evidence="2" id="KW-0812">Transmembrane</keyword>
<sequence>MKGTQYIIALVIYVASIMLPLWFCTQAVSYIHVALYAVFSLILLAGATIDMHYYILPDEGVVILSIGGCIYSYINDYSLANVFTGVCVVGLITFLIRYISHKGFGLGDVKWFCAIATWLTPWELICFFYIAFCSGSLYLLLSGYKKRYIPFGPFLCFGGWCALHGGSYMEILYRWILVSLKVLG</sequence>
<dbReference type="RefSeq" id="WP_095066045.1">
    <property type="nucleotide sequence ID" value="NZ_LT906470.1"/>
</dbReference>
<dbReference type="InterPro" id="IPR000045">
    <property type="entry name" value="Prepilin_IV_endopep_pep"/>
</dbReference>
<comment type="similarity">
    <text evidence="1">Belongs to the peptidase A24 family.</text>
</comment>
<dbReference type="EMBL" id="LT906470">
    <property type="protein sequence ID" value="SNV67158.1"/>
    <property type="molecule type" value="Genomic_DNA"/>
</dbReference>
<keyword evidence="2" id="KW-0472">Membrane</keyword>
<gene>
    <name evidence="4" type="primary">pppA</name>
    <name evidence="4" type="ORF">SAMEA44547418_01097</name>
</gene>